<evidence type="ECO:0000313" key="10">
    <source>
        <dbReference type="EMBL" id="RED56275.1"/>
    </source>
</evidence>
<dbReference type="Gene3D" id="3.30.240.20">
    <property type="entry name" value="bsu07140 like domains"/>
    <property type="match status" value="2"/>
</dbReference>
<name>A0A3D9I3Q8_9BACL</name>
<reference evidence="10 11" key="1">
    <citation type="submission" date="2018-07" db="EMBL/GenBank/DDBJ databases">
        <title>Genomic Encyclopedia of Type Strains, Phase III (KMG-III): the genomes of soil and plant-associated and newly described type strains.</title>
        <authorList>
            <person name="Whitman W."/>
        </authorList>
    </citation>
    <scope>NUCLEOTIDE SEQUENCE [LARGE SCALE GENOMIC DNA]</scope>
    <source>
        <strain evidence="10 11">CECT 8236</strain>
    </source>
</reference>
<evidence type="ECO:0000256" key="4">
    <source>
        <dbReference type="ARBA" id="ARBA00022692"/>
    </source>
</evidence>
<feature type="domain" description="YetF-like N-terminal transmembrane" evidence="9">
    <location>
        <begin position="4"/>
        <end position="77"/>
    </location>
</feature>
<evidence type="ECO:0000256" key="1">
    <source>
        <dbReference type="ARBA" id="ARBA00004651"/>
    </source>
</evidence>
<dbReference type="InterPro" id="IPR048454">
    <property type="entry name" value="YetF_N"/>
</dbReference>
<dbReference type="OrthoDB" id="9778331at2"/>
<sequence length="234" mass="26635">MPVYIEVGIRTIIAIVLVIVIARLLGKQAISQMGYFDFAFVILLGTIAGNLSFNIKIHTGIFIASILTFTLCVFLLSLLALKFRSSRKWISGKPTIVIEKGKILEENLKRIYFTLDTLNQELRLKDCFNIEEVEYAVLELNGKLSILKKPEFQQLVKKDFSIATQPTSFPVELIMEGETVKANLKDNALNEWLDSELKKHGLAIPDIFYAVRSSNGNFYWDVYKDRIPNPVDEE</sequence>
<protein>
    <submittedName>
        <fullName evidence="10">Uncharacterized membrane protein YcaP (DUF421 family)</fullName>
    </submittedName>
</protein>
<keyword evidence="6 7" id="KW-0472">Membrane</keyword>
<dbReference type="GO" id="GO:0005886">
    <property type="term" value="C:plasma membrane"/>
    <property type="evidence" value="ECO:0007669"/>
    <property type="project" value="UniProtKB-SubCell"/>
</dbReference>
<dbReference type="Proteomes" id="UP000256869">
    <property type="component" value="Unassembled WGS sequence"/>
</dbReference>
<evidence type="ECO:0000259" key="9">
    <source>
        <dbReference type="Pfam" id="PF20730"/>
    </source>
</evidence>
<keyword evidence="5 7" id="KW-1133">Transmembrane helix</keyword>
<keyword evidence="4 7" id="KW-0812">Transmembrane</keyword>
<dbReference type="InterPro" id="IPR023090">
    <property type="entry name" value="UPF0702_alpha/beta_dom_sf"/>
</dbReference>
<dbReference type="PANTHER" id="PTHR34582:SF7">
    <property type="entry name" value="UPF0702 TRANSMEMBRANE PROTEIN YDFS"/>
    <property type="match status" value="1"/>
</dbReference>
<comment type="caution">
    <text evidence="10">The sequence shown here is derived from an EMBL/GenBank/DDBJ whole genome shotgun (WGS) entry which is preliminary data.</text>
</comment>
<evidence type="ECO:0000256" key="5">
    <source>
        <dbReference type="ARBA" id="ARBA00022989"/>
    </source>
</evidence>
<organism evidence="10 11">
    <name type="scientific">Cohnella lupini</name>
    <dbReference type="NCBI Taxonomy" id="1294267"/>
    <lineage>
        <taxon>Bacteria</taxon>
        <taxon>Bacillati</taxon>
        <taxon>Bacillota</taxon>
        <taxon>Bacilli</taxon>
        <taxon>Bacillales</taxon>
        <taxon>Paenibacillaceae</taxon>
        <taxon>Cohnella</taxon>
    </lineage>
</organism>
<dbReference type="AlphaFoldDB" id="A0A3D9I3Q8"/>
<keyword evidence="11" id="KW-1185">Reference proteome</keyword>
<dbReference type="EMBL" id="QRDY01000014">
    <property type="protein sequence ID" value="RED56275.1"/>
    <property type="molecule type" value="Genomic_DNA"/>
</dbReference>
<keyword evidence="3" id="KW-1003">Cell membrane</keyword>
<feature type="domain" description="YetF C-terminal" evidence="8">
    <location>
        <begin position="82"/>
        <end position="210"/>
    </location>
</feature>
<evidence type="ECO:0000256" key="3">
    <source>
        <dbReference type="ARBA" id="ARBA00022475"/>
    </source>
</evidence>
<accession>A0A3D9I3Q8</accession>
<evidence type="ECO:0000313" key="11">
    <source>
        <dbReference type="Proteomes" id="UP000256869"/>
    </source>
</evidence>
<feature type="transmembrane region" description="Helical" evidence="7">
    <location>
        <begin position="38"/>
        <end position="55"/>
    </location>
</feature>
<evidence type="ECO:0000259" key="8">
    <source>
        <dbReference type="Pfam" id="PF04239"/>
    </source>
</evidence>
<dbReference type="InterPro" id="IPR007353">
    <property type="entry name" value="DUF421"/>
</dbReference>
<evidence type="ECO:0000256" key="2">
    <source>
        <dbReference type="ARBA" id="ARBA00006448"/>
    </source>
</evidence>
<dbReference type="Pfam" id="PF04239">
    <property type="entry name" value="DUF421"/>
    <property type="match status" value="1"/>
</dbReference>
<comment type="subcellular location">
    <subcellularLocation>
        <location evidence="1">Cell membrane</location>
        <topology evidence="1">Multi-pass membrane protein</topology>
    </subcellularLocation>
</comment>
<dbReference type="RefSeq" id="WP_115994494.1">
    <property type="nucleotide sequence ID" value="NZ_QRDY01000014.1"/>
</dbReference>
<evidence type="ECO:0000256" key="6">
    <source>
        <dbReference type="ARBA" id="ARBA00023136"/>
    </source>
</evidence>
<evidence type="ECO:0000256" key="7">
    <source>
        <dbReference type="SAM" id="Phobius"/>
    </source>
</evidence>
<gene>
    <name evidence="10" type="ORF">DFP95_11450</name>
</gene>
<proteinExistence type="inferred from homology"/>
<comment type="similarity">
    <text evidence="2">Belongs to the UPF0702 family.</text>
</comment>
<feature type="transmembrane region" description="Helical" evidence="7">
    <location>
        <begin position="61"/>
        <end position="81"/>
    </location>
</feature>
<dbReference type="PANTHER" id="PTHR34582">
    <property type="entry name" value="UPF0702 TRANSMEMBRANE PROTEIN YCAP"/>
    <property type="match status" value="1"/>
</dbReference>
<feature type="transmembrane region" description="Helical" evidence="7">
    <location>
        <begin position="7"/>
        <end position="26"/>
    </location>
</feature>
<dbReference type="Pfam" id="PF20730">
    <property type="entry name" value="YetF_N"/>
    <property type="match status" value="1"/>
</dbReference>